<proteinExistence type="predicted"/>
<dbReference type="EMBL" id="UINC01133328">
    <property type="protein sequence ID" value="SVD16190.1"/>
    <property type="molecule type" value="Genomic_DNA"/>
</dbReference>
<gene>
    <name evidence="1" type="ORF">METZ01_LOCUS369044</name>
</gene>
<sequence length="39" mass="4062">MPVAGGREVVSVLASGLSDGRSWAVMPTAWCPGFGLNER</sequence>
<accession>A0A382T1X4</accession>
<organism evidence="1">
    <name type="scientific">marine metagenome</name>
    <dbReference type="NCBI Taxonomy" id="408172"/>
    <lineage>
        <taxon>unclassified sequences</taxon>
        <taxon>metagenomes</taxon>
        <taxon>ecological metagenomes</taxon>
    </lineage>
</organism>
<protein>
    <submittedName>
        <fullName evidence="1">Uncharacterized protein</fullName>
    </submittedName>
</protein>
<evidence type="ECO:0000313" key="1">
    <source>
        <dbReference type="EMBL" id="SVD16190.1"/>
    </source>
</evidence>
<dbReference type="AlphaFoldDB" id="A0A382T1X4"/>
<reference evidence="1" key="1">
    <citation type="submission" date="2018-05" db="EMBL/GenBank/DDBJ databases">
        <authorList>
            <person name="Lanie J.A."/>
            <person name="Ng W.-L."/>
            <person name="Kazmierczak K.M."/>
            <person name="Andrzejewski T.M."/>
            <person name="Davidsen T.M."/>
            <person name="Wayne K.J."/>
            <person name="Tettelin H."/>
            <person name="Glass J.I."/>
            <person name="Rusch D."/>
            <person name="Podicherti R."/>
            <person name="Tsui H.-C.T."/>
            <person name="Winkler M.E."/>
        </authorList>
    </citation>
    <scope>NUCLEOTIDE SEQUENCE</scope>
</reference>
<name>A0A382T1X4_9ZZZZ</name>